<accession>A0A0Q4B7J3</accession>
<keyword evidence="3" id="KW-1185">Reference proteome</keyword>
<dbReference type="EMBL" id="LIIK01000033">
    <property type="protein sequence ID" value="KQM08522.1"/>
    <property type="molecule type" value="Genomic_DNA"/>
</dbReference>
<comment type="caution">
    <text evidence="2">The sequence shown here is derived from an EMBL/GenBank/DDBJ whole genome shotgun (WGS) entry which is preliminary data.</text>
</comment>
<organism evidence="2 3">
    <name type="scientific">Candidatus [Bacteroides] periocalifornicus</name>
    <dbReference type="NCBI Taxonomy" id="1702214"/>
    <lineage>
        <taxon>Bacteria</taxon>
        <taxon>Pseudomonadati</taxon>
        <taxon>Bacteroidota</taxon>
    </lineage>
</organism>
<dbReference type="Proteomes" id="UP000054172">
    <property type="component" value="Unassembled WGS sequence"/>
</dbReference>
<proteinExistence type="predicted"/>
<evidence type="ECO:0000313" key="2">
    <source>
        <dbReference type="EMBL" id="KQM08522.1"/>
    </source>
</evidence>
<reference evidence="2" key="1">
    <citation type="submission" date="2015-08" db="EMBL/GenBank/DDBJ databases">
        <title>Candidatus Bacteriodes Periocalifornicus.</title>
        <authorList>
            <person name="McLean J.S."/>
            <person name="Kelley S."/>
        </authorList>
    </citation>
    <scope>NUCLEOTIDE SEQUENCE [LARGE SCALE GENOMIC DNA]</scope>
    <source>
        <strain evidence="2">12B</strain>
    </source>
</reference>
<evidence type="ECO:0000313" key="3">
    <source>
        <dbReference type="Proteomes" id="UP000054172"/>
    </source>
</evidence>
<dbReference type="AlphaFoldDB" id="A0A0Q4B7J3"/>
<dbReference type="PATRIC" id="fig|1702214.3.peg.659"/>
<gene>
    <name evidence="2" type="ORF">AL399_06750</name>
</gene>
<name>A0A0Q4B7J3_9BACT</name>
<sequence>MGNGTGGEIFAKTAKTPPLQAGVGGDIIAIQIRPLPSSMETRKLYNDAARRVATSSEERENRFKPPYSKRESAAKDPYGVNLLGGFFPFPVFKQISIKQFHFSKSVATRRAVS</sequence>
<feature type="region of interest" description="Disordered" evidence="1">
    <location>
        <begin position="50"/>
        <end position="73"/>
    </location>
</feature>
<evidence type="ECO:0000256" key="1">
    <source>
        <dbReference type="SAM" id="MobiDB-lite"/>
    </source>
</evidence>
<protein>
    <submittedName>
        <fullName evidence="2">Uncharacterized protein</fullName>
    </submittedName>
</protein>